<dbReference type="AlphaFoldDB" id="A0A402CQ57"/>
<evidence type="ECO:0000313" key="1">
    <source>
        <dbReference type="EMBL" id="BDI32811.1"/>
    </source>
</evidence>
<gene>
    <name evidence="1" type="ORF">CCAX7_48620</name>
</gene>
<organism evidence="1 2">
    <name type="scientific">Capsulimonas corticalis</name>
    <dbReference type="NCBI Taxonomy" id="2219043"/>
    <lineage>
        <taxon>Bacteria</taxon>
        <taxon>Bacillati</taxon>
        <taxon>Armatimonadota</taxon>
        <taxon>Armatimonadia</taxon>
        <taxon>Capsulimonadales</taxon>
        <taxon>Capsulimonadaceae</taxon>
        <taxon>Capsulimonas</taxon>
    </lineage>
</organism>
<reference evidence="1 2" key="1">
    <citation type="journal article" date="2019" name="Int. J. Syst. Evol. Microbiol.">
        <title>Capsulimonas corticalis gen. nov., sp. nov., an aerobic capsulated bacterium, of a novel bacterial order, Capsulimonadales ord. nov., of the class Armatimonadia of the phylum Armatimonadetes.</title>
        <authorList>
            <person name="Li J."/>
            <person name="Kudo C."/>
            <person name="Tonouchi A."/>
        </authorList>
    </citation>
    <scope>NUCLEOTIDE SEQUENCE [LARGE SCALE GENOMIC DNA]</scope>
    <source>
        <strain evidence="1 2">AX-7</strain>
    </source>
</reference>
<proteinExistence type="predicted"/>
<sequence length="69" mass="7276">MDIGDIKMTSLNSFVMELASNEDGAVVVEYVFLLIFIVMVALGAIKTFGGSVVNKMGDNNNSVSSAFGP</sequence>
<dbReference type="EMBL" id="AP025739">
    <property type="protein sequence ID" value="BDI32811.1"/>
    <property type="molecule type" value="Genomic_DNA"/>
</dbReference>
<keyword evidence="2" id="KW-1185">Reference proteome</keyword>
<accession>A0A402CQ57</accession>
<evidence type="ECO:0000313" key="2">
    <source>
        <dbReference type="Proteomes" id="UP000287394"/>
    </source>
</evidence>
<dbReference type="Proteomes" id="UP000287394">
    <property type="component" value="Chromosome"/>
</dbReference>
<dbReference type="KEGG" id="ccot:CCAX7_48620"/>
<name>A0A402CQ57_9BACT</name>
<protein>
    <submittedName>
        <fullName evidence="1">Uncharacterized protein</fullName>
    </submittedName>
</protein>